<reference evidence="1" key="1">
    <citation type="submission" date="2021-01" db="EMBL/GenBank/DDBJ databases">
        <title>Chromosome-level genome assembly of a human fungal pathogen reveals clustering of transcriptionally co-regulated genes.</title>
        <authorList>
            <person name="Voorhies M."/>
            <person name="Cohen S."/>
            <person name="Shea T.P."/>
            <person name="Petrus S."/>
            <person name="Munoz J.F."/>
            <person name="Poplawski S."/>
            <person name="Goldman W.E."/>
            <person name="Michael T."/>
            <person name="Cuomo C.A."/>
            <person name="Sil A."/>
            <person name="Beyhan S."/>
        </authorList>
    </citation>
    <scope>NUCLEOTIDE SEQUENCE</scope>
    <source>
        <strain evidence="1">H88</strain>
    </source>
</reference>
<protein>
    <submittedName>
        <fullName evidence="1">Uncharacterized protein</fullName>
    </submittedName>
</protein>
<dbReference type="AlphaFoldDB" id="A0A8A1LNE0"/>
<proteinExistence type="predicted"/>
<dbReference type="EMBL" id="CP069105">
    <property type="protein sequence ID" value="QSS55808.1"/>
    <property type="molecule type" value="Genomic_DNA"/>
</dbReference>
<organism evidence="1 2">
    <name type="scientific">Ajellomyces capsulatus (strain H88)</name>
    <name type="common">Darling's disease fungus</name>
    <name type="synonym">Histoplasma capsulatum</name>
    <dbReference type="NCBI Taxonomy" id="544711"/>
    <lineage>
        <taxon>Eukaryota</taxon>
        <taxon>Fungi</taxon>
        <taxon>Dikarya</taxon>
        <taxon>Ascomycota</taxon>
        <taxon>Pezizomycotina</taxon>
        <taxon>Eurotiomycetes</taxon>
        <taxon>Eurotiomycetidae</taxon>
        <taxon>Onygenales</taxon>
        <taxon>Ajellomycetaceae</taxon>
        <taxon>Histoplasma</taxon>
    </lineage>
</organism>
<gene>
    <name evidence="1" type="ORF">I7I53_03793</name>
</gene>
<dbReference type="VEuPathDB" id="FungiDB:I7I53_03793"/>
<name>A0A8A1LNE0_AJEC8</name>
<dbReference type="Proteomes" id="UP000663419">
    <property type="component" value="Chromosome 4"/>
</dbReference>
<evidence type="ECO:0000313" key="2">
    <source>
        <dbReference type="Proteomes" id="UP000663419"/>
    </source>
</evidence>
<evidence type="ECO:0000313" key="1">
    <source>
        <dbReference type="EMBL" id="QSS55808.1"/>
    </source>
</evidence>
<accession>A0A8A1LNE0</accession>
<sequence length="71" mass="7373">MAHHPTGNRLAVAALPCCQSSIASRAATSSGSSLLIGSPSRYTLPVFLILTALLSISNTSGYRPHRYAATS</sequence>